<keyword evidence="7 10" id="KW-0339">Growth factor</keyword>
<evidence type="ECO:0000313" key="14">
    <source>
        <dbReference type="Proteomes" id="UP000770717"/>
    </source>
</evidence>
<comment type="caution">
    <text evidence="13">The sequence shown here is derived from an EMBL/GenBank/DDBJ whole genome shotgun (WGS) entry which is preliminary data.</text>
</comment>
<evidence type="ECO:0000256" key="7">
    <source>
        <dbReference type="ARBA" id="ARBA00023030"/>
    </source>
</evidence>
<feature type="chain" id="PRO_5035309260" description="TGF-beta family profile domain-containing protein" evidence="11">
    <location>
        <begin position="19"/>
        <end position="403"/>
    </location>
</feature>
<keyword evidence="8" id="KW-1015">Disulfide bond</keyword>
<dbReference type="GO" id="GO:0005125">
    <property type="term" value="F:cytokine activity"/>
    <property type="evidence" value="ECO:0007669"/>
    <property type="project" value="TreeGrafter"/>
</dbReference>
<evidence type="ECO:0000256" key="6">
    <source>
        <dbReference type="ARBA" id="ARBA00022729"/>
    </source>
</evidence>
<dbReference type="InterPro" id="IPR015615">
    <property type="entry name" value="TGF-beta-rel"/>
</dbReference>
<dbReference type="Proteomes" id="UP000770717">
    <property type="component" value="Unassembled WGS sequence"/>
</dbReference>
<evidence type="ECO:0000256" key="9">
    <source>
        <dbReference type="ARBA" id="ARBA00023180"/>
    </source>
</evidence>
<dbReference type="GO" id="GO:0005615">
    <property type="term" value="C:extracellular space"/>
    <property type="evidence" value="ECO:0007669"/>
    <property type="project" value="TreeGrafter"/>
</dbReference>
<comment type="subcellular location">
    <subcellularLocation>
        <location evidence="1">Secreted</location>
    </subcellularLocation>
</comment>
<keyword evidence="14" id="KW-1185">Reference proteome</keyword>
<dbReference type="InterPro" id="IPR029034">
    <property type="entry name" value="Cystine-knot_cytokine"/>
</dbReference>
<dbReference type="SMART" id="SM00204">
    <property type="entry name" value="TGFB"/>
    <property type="match status" value="1"/>
</dbReference>
<dbReference type="OrthoDB" id="5949851at2759"/>
<dbReference type="Pfam" id="PF00019">
    <property type="entry name" value="TGF_beta"/>
    <property type="match status" value="1"/>
</dbReference>
<evidence type="ECO:0000313" key="13">
    <source>
        <dbReference type="EMBL" id="KAG9485140.1"/>
    </source>
</evidence>
<dbReference type="EMBL" id="WNTK01000004">
    <property type="protein sequence ID" value="KAG9485140.1"/>
    <property type="molecule type" value="Genomic_DNA"/>
</dbReference>
<feature type="domain" description="TGF-beta family profile" evidence="12">
    <location>
        <begin position="276"/>
        <end position="403"/>
    </location>
</feature>
<dbReference type="GO" id="GO:0008083">
    <property type="term" value="F:growth factor activity"/>
    <property type="evidence" value="ECO:0007669"/>
    <property type="project" value="UniProtKB-KW"/>
</dbReference>
<dbReference type="AlphaFoldDB" id="A0A8J6FDQ4"/>
<name>A0A8J6FDQ4_ELECQ</name>
<evidence type="ECO:0000256" key="11">
    <source>
        <dbReference type="SAM" id="SignalP"/>
    </source>
</evidence>
<sequence length="403" mass="46114">MSGSSYVLLLLLIPGAISNTLKSYLKPDYDTLQEYVNRTNEDDVWDYGSPRLPNFMLSLYQSFHRLESRHGADRTPAAVHGFPSSPKADIIRSLAAKSINNMGERYVLVFDFSSLSHDEELQYAEVRMRISALEKPFGDGAQVIMDIFHHDSACQKSKKLCKKYLYLGVLRGTLQITVSETCIVVDATDVVSKWFDISNNSGIHPEKLNERFSGTESAKNRYKQHTFEDQQVLLFVYSNISKKEGSLVTAILLLDATQSKFLNTRSVVKNITVSRRRRRSHMIRDHMVGMHQVQPVDNQTSLCRRVDFIVDFKMIGWDRWIIHPKKYNAYRCEGTCPSPVNERVKPNNHSYLQSLVNLYNSKKAPEVCCVPIKMSSLSMAYYVHMDVAFQNHESMIVEECGCQ</sequence>
<dbReference type="PANTHER" id="PTHR11848">
    <property type="entry name" value="TGF-BETA FAMILY"/>
    <property type="match status" value="1"/>
</dbReference>
<keyword evidence="3" id="KW-0217">Developmental protein</keyword>
<evidence type="ECO:0000256" key="3">
    <source>
        <dbReference type="ARBA" id="ARBA00022473"/>
    </source>
</evidence>
<dbReference type="PROSITE" id="PS51362">
    <property type="entry name" value="TGF_BETA_2"/>
    <property type="match status" value="1"/>
</dbReference>
<reference evidence="13" key="1">
    <citation type="thesis" date="2020" institute="ProQuest LLC" country="789 East Eisenhower Parkway, Ann Arbor, MI, USA">
        <title>Comparative Genomics and Chromosome Evolution.</title>
        <authorList>
            <person name="Mudd A.B."/>
        </authorList>
    </citation>
    <scope>NUCLEOTIDE SEQUENCE</scope>
    <source>
        <strain evidence="13">HN-11 Male</strain>
        <tissue evidence="13">Kidney and liver</tissue>
    </source>
</reference>
<keyword evidence="5" id="KW-0165">Cleavage on pair of basic residues</keyword>
<evidence type="ECO:0000256" key="2">
    <source>
        <dbReference type="ARBA" id="ARBA00006656"/>
    </source>
</evidence>
<dbReference type="SUPFAM" id="SSF57501">
    <property type="entry name" value="Cystine-knot cytokines"/>
    <property type="match status" value="1"/>
</dbReference>
<evidence type="ECO:0000256" key="1">
    <source>
        <dbReference type="ARBA" id="ARBA00004613"/>
    </source>
</evidence>
<gene>
    <name evidence="13" type="ORF">GDO78_008310</name>
</gene>
<dbReference type="InterPro" id="IPR017948">
    <property type="entry name" value="TGFb_CS"/>
</dbReference>
<protein>
    <recommendedName>
        <fullName evidence="12">TGF-beta family profile domain-containing protein</fullName>
    </recommendedName>
</protein>
<dbReference type="Gene3D" id="2.10.90.10">
    <property type="entry name" value="Cystine-knot cytokines"/>
    <property type="match status" value="1"/>
</dbReference>
<organism evidence="13 14">
    <name type="scientific">Eleutherodactylus coqui</name>
    <name type="common">Puerto Rican coqui</name>
    <dbReference type="NCBI Taxonomy" id="57060"/>
    <lineage>
        <taxon>Eukaryota</taxon>
        <taxon>Metazoa</taxon>
        <taxon>Chordata</taxon>
        <taxon>Craniata</taxon>
        <taxon>Vertebrata</taxon>
        <taxon>Euteleostomi</taxon>
        <taxon>Amphibia</taxon>
        <taxon>Batrachia</taxon>
        <taxon>Anura</taxon>
        <taxon>Neobatrachia</taxon>
        <taxon>Hyloidea</taxon>
        <taxon>Eleutherodactylidae</taxon>
        <taxon>Eleutherodactylinae</taxon>
        <taxon>Eleutherodactylus</taxon>
        <taxon>Eleutherodactylus</taxon>
    </lineage>
</organism>
<dbReference type="PROSITE" id="PS00250">
    <property type="entry name" value="TGF_BETA_1"/>
    <property type="match status" value="1"/>
</dbReference>
<evidence type="ECO:0000256" key="5">
    <source>
        <dbReference type="ARBA" id="ARBA00022685"/>
    </source>
</evidence>
<evidence type="ECO:0000259" key="12">
    <source>
        <dbReference type="PROSITE" id="PS51362"/>
    </source>
</evidence>
<dbReference type="InterPro" id="IPR001839">
    <property type="entry name" value="TGF-b_C"/>
</dbReference>
<evidence type="ECO:0000256" key="10">
    <source>
        <dbReference type="RuleBase" id="RU000354"/>
    </source>
</evidence>
<dbReference type="CDD" id="cd13759">
    <property type="entry name" value="TGF_beta_NODAL"/>
    <property type="match status" value="1"/>
</dbReference>
<dbReference type="PANTHER" id="PTHR11848:SF299">
    <property type="entry name" value="NODAL HOMOLOG 4-A"/>
    <property type="match status" value="1"/>
</dbReference>
<feature type="signal peptide" evidence="11">
    <location>
        <begin position="1"/>
        <end position="18"/>
    </location>
</feature>
<keyword evidence="9" id="KW-0325">Glycoprotein</keyword>
<comment type="similarity">
    <text evidence="2 10">Belongs to the TGF-beta family.</text>
</comment>
<evidence type="ECO:0000256" key="4">
    <source>
        <dbReference type="ARBA" id="ARBA00022525"/>
    </source>
</evidence>
<evidence type="ECO:0000256" key="8">
    <source>
        <dbReference type="ARBA" id="ARBA00023157"/>
    </source>
</evidence>
<accession>A0A8J6FDQ4</accession>
<proteinExistence type="inferred from homology"/>
<keyword evidence="4" id="KW-0964">Secreted</keyword>
<keyword evidence="6 11" id="KW-0732">Signal</keyword>
<dbReference type="FunFam" id="2.10.90.10:FF:000026">
    <property type="entry name" value="Nodal homolog 3-A"/>
    <property type="match status" value="1"/>
</dbReference>